<evidence type="ECO:0000256" key="6">
    <source>
        <dbReference type="ARBA" id="ARBA00075089"/>
    </source>
</evidence>
<feature type="region of interest" description="Disordered" evidence="8">
    <location>
        <begin position="117"/>
        <end position="157"/>
    </location>
</feature>
<dbReference type="SUPFAM" id="SSF47113">
    <property type="entry name" value="Histone-fold"/>
    <property type="match status" value="1"/>
</dbReference>
<keyword evidence="11" id="KW-1185">Reference proteome</keyword>
<gene>
    <name evidence="10" type="ORF">D9756_000234</name>
</gene>
<dbReference type="GO" id="GO:0005669">
    <property type="term" value="C:transcription factor TFIID complex"/>
    <property type="evidence" value="ECO:0007669"/>
    <property type="project" value="InterPro"/>
</dbReference>
<evidence type="ECO:0000256" key="5">
    <source>
        <dbReference type="ARBA" id="ARBA00023242"/>
    </source>
</evidence>
<keyword evidence="3" id="KW-0805">Transcription regulation</keyword>
<evidence type="ECO:0000256" key="3">
    <source>
        <dbReference type="ARBA" id="ARBA00023015"/>
    </source>
</evidence>
<evidence type="ECO:0000256" key="1">
    <source>
        <dbReference type="ARBA" id="ARBA00004123"/>
    </source>
</evidence>
<dbReference type="InterPro" id="IPR009072">
    <property type="entry name" value="Histone-fold"/>
</dbReference>
<evidence type="ECO:0000256" key="7">
    <source>
        <dbReference type="ARBA" id="ARBA00093657"/>
    </source>
</evidence>
<accession>A0A8H5GFH2</accession>
<name>A0A8H5GFH2_9AGAR</name>
<organism evidence="10 11">
    <name type="scientific">Leucocoprinus leucothites</name>
    <dbReference type="NCBI Taxonomy" id="201217"/>
    <lineage>
        <taxon>Eukaryota</taxon>
        <taxon>Fungi</taxon>
        <taxon>Dikarya</taxon>
        <taxon>Basidiomycota</taxon>
        <taxon>Agaricomycotina</taxon>
        <taxon>Agaricomycetes</taxon>
        <taxon>Agaricomycetidae</taxon>
        <taxon>Agaricales</taxon>
        <taxon>Agaricineae</taxon>
        <taxon>Agaricaceae</taxon>
        <taxon>Leucocoprinus</taxon>
    </lineage>
</organism>
<dbReference type="EMBL" id="JAACJO010000001">
    <property type="protein sequence ID" value="KAF5363839.1"/>
    <property type="molecule type" value="Genomic_DNA"/>
</dbReference>
<comment type="subcellular location">
    <subcellularLocation>
        <location evidence="1">Nucleus</location>
    </subcellularLocation>
</comment>
<comment type="caution">
    <text evidence="10">The sequence shown here is derived from an EMBL/GenBank/DDBJ whole genome shotgun (WGS) entry which is preliminary data.</text>
</comment>
<dbReference type="Proteomes" id="UP000559027">
    <property type="component" value="Unassembled WGS sequence"/>
</dbReference>
<evidence type="ECO:0000259" key="9">
    <source>
        <dbReference type="Pfam" id="PF03847"/>
    </source>
</evidence>
<dbReference type="OrthoDB" id="2193432at2759"/>
<feature type="region of interest" description="Disordered" evidence="8">
    <location>
        <begin position="212"/>
        <end position="253"/>
    </location>
</feature>
<dbReference type="GO" id="GO:0000124">
    <property type="term" value="C:SAGA complex"/>
    <property type="evidence" value="ECO:0007669"/>
    <property type="project" value="InterPro"/>
</dbReference>
<dbReference type="GO" id="GO:0017025">
    <property type="term" value="F:TBP-class protein binding"/>
    <property type="evidence" value="ECO:0007669"/>
    <property type="project" value="TreeGrafter"/>
</dbReference>
<dbReference type="InterPro" id="IPR037794">
    <property type="entry name" value="TAF12"/>
</dbReference>
<evidence type="ECO:0000256" key="8">
    <source>
        <dbReference type="SAM" id="MobiDB-lite"/>
    </source>
</evidence>
<dbReference type="CDD" id="cd07981">
    <property type="entry name" value="HFD_TAF12"/>
    <property type="match status" value="1"/>
</dbReference>
<comment type="similarity">
    <text evidence="2">Belongs to the TAF12 family.</text>
</comment>
<dbReference type="GO" id="GO:0046982">
    <property type="term" value="F:protein heterodimerization activity"/>
    <property type="evidence" value="ECO:0007669"/>
    <property type="project" value="InterPro"/>
</dbReference>
<dbReference type="InterPro" id="IPR003228">
    <property type="entry name" value="TFIID_TAF12_dom"/>
</dbReference>
<sequence>MADQNASSTPQASSSAPAAAVPPVQPVASTSAAPQTTAQPAAAATTSAAATSAQAPAINNEMLAIVQTLLKMQNGTQLDPALSQNAAVQHLYNLVKSGKLNQQQLLQFARFSAARQVPPGTTATPAAGTSATASASAATPTITPQTPQAASATSPTAVHPSTAYKSVEAAASGPTLVNANPGDHYPAISQTLNVTNPGAVAWTTARPTLSGGLASGRVSGTPSQVLRSSEDSSMLSLDDHRTRKRNTPGDQSMRRTIQDLVSSIDPNVKIEPEVEDLLLNIADEFIDSVTNFACRLAKHRGGDSLEIKDLQLHLERNHNIRIPGFASDETRLSLSQPALAPAVPATSNKKNAQGPHMTLRAQRLAQVQQAKREAKLM</sequence>
<reference evidence="10 11" key="1">
    <citation type="journal article" date="2020" name="ISME J.">
        <title>Uncovering the hidden diversity of litter-decomposition mechanisms in mushroom-forming fungi.</title>
        <authorList>
            <person name="Floudas D."/>
            <person name="Bentzer J."/>
            <person name="Ahren D."/>
            <person name="Johansson T."/>
            <person name="Persson P."/>
            <person name="Tunlid A."/>
        </authorList>
    </citation>
    <scope>NUCLEOTIDE SEQUENCE [LARGE SCALE GENOMIC DNA]</scope>
    <source>
        <strain evidence="10 11">CBS 146.42</strain>
    </source>
</reference>
<dbReference type="Pfam" id="PF03847">
    <property type="entry name" value="TFIID_20kDa"/>
    <property type="match status" value="1"/>
</dbReference>
<feature type="domain" description="Transcription initiation factor TFIID subunit 12" evidence="9">
    <location>
        <begin position="254"/>
        <end position="320"/>
    </location>
</feature>
<dbReference type="GO" id="GO:0051123">
    <property type="term" value="P:RNA polymerase II preinitiation complex assembly"/>
    <property type="evidence" value="ECO:0007669"/>
    <property type="project" value="TreeGrafter"/>
</dbReference>
<evidence type="ECO:0000313" key="10">
    <source>
        <dbReference type="EMBL" id="KAF5363839.1"/>
    </source>
</evidence>
<keyword evidence="4" id="KW-0804">Transcription</keyword>
<dbReference type="PANTHER" id="PTHR12264:SF21">
    <property type="entry name" value="TRANSCRIPTION INITIATION FACTOR TFIID SUBUNIT 12"/>
    <property type="match status" value="1"/>
</dbReference>
<proteinExistence type="inferred from homology"/>
<dbReference type="Gene3D" id="1.10.20.10">
    <property type="entry name" value="Histone, subunit A"/>
    <property type="match status" value="1"/>
</dbReference>
<evidence type="ECO:0000313" key="11">
    <source>
        <dbReference type="Proteomes" id="UP000559027"/>
    </source>
</evidence>
<feature type="compositionally biased region" description="Low complexity" evidence="8">
    <location>
        <begin position="118"/>
        <end position="157"/>
    </location>
</feature>
<dbReference type="GO" id="GO:0003677">
    <property type="term" value="F:DNA binding"/>
    <property type="evidence" value="ECO:0007669"/>
    <property type="project" value="TreeGrafter"/>
</dbReference>
<dbReference type="AlphaFoldDB" id="A0A8H5GFH2"/>
<feature type="region of interest" description="Disordered" evidence="8">
    <location>
        <begin position="1"/>
        <end position="39"/>
    </location>
</feature>
<protein>
    <recommendedName>
        <fullName evidence="6">TBP-associated factor 12</fullName>
    </recommendedName>
    <alternativeName>
        <fullName evidence="7">Transcription initiation factor TFIID subunit 12</fullName>
    </alternativeName>
</protein>
<dbReference type="FunFam" id="1.10.20.10:FF:000011">
    <property type="entry name" value="Transcription initiation factor TFIID subunit 12"/>
    <property type="match status" value="1"/>
</dbReference>
<evidence type="ECO:0000256" key="4">
    <source>
        <dbReference type="ARBA" id="ARBA00023163"/>
    </source>
</evidence>
<keyword evidence="5" id="KW-0539">Nucleus</keyword>
<evidence type="ECO:0000256" key="2">
    <source>
        <dbReference type="ARBA" id="ARBA00007530"/>
    </source>
</evidence>
<dbReference type="PANTHER" id="PTHR12264">
    <property type="entry name" value="TRANSCRIPTION INITIATION FACTOR TFIID SUBUNIT 12"/>
    <property type="match status" value="1"/>
</dbReference>